<evidence type="ECO:0000313" key="2">
    <source>
        <dbReference type="EMBL" id="MDV6262336.1"/>
    </source>
</evidence>
<sequence length="62" mass="7133">MMTDHDLDQIRTTLDALRGHGPMTAEQIHERTGKPPDSIDGHIRILLRCRLIERSGDLYIPR</sequence>
<proteinExistence type="predicted"/>
<accession>A0ABU4BDR5</accession>
<dbReference type="InterPro" id="IPR036390">
    <property type="entry name" value="WH_DNA-bd_sf"/>
</dbReference>
<dbReference type="EMBL" id="JAWLJX010000003">
    <property type="protein sequence ID" value="MDV6262336.1"/>
    <property type="molecule type" value="Genomic_DNA"/>
</dbReference>
<keyword evidence="3" id="KW-1185">Reference proteome</keyword>
<dbReference type="InterPro" id="IPR001845">
    <property type="entry name" value="HTH_ArsR_DNA-bd_dom"/>
</dbReference>
<protein>
    <recommendedName>
        <fullName evidence="1">HTH arsR-type domain-containing protein</fullName>
    </recommendedName>
</protein>
<reference evidence="2 3" key="1">
    <citation type="submission" date="2023-10" db="EMBL/GenBank/DDBJ databases">
        <title>Development of a sustainable strategy for remediation of hydrocarbon-contaminated territories based on the waste exchange concept.</title>
        <authorList>
            <person name="Krivoruchko A."/>
        </authorList>
    </citation>
    <scope>NUCLEOTIDE SEQUENCE [LARGE SCALE GENOMIC DNA]</scope>
    <source>
        <strain evidence="2 3">IEGM 1323</strain>
    </source>
</reference>
<evidence type="ECO:0000313" key="3">
    <source>
        <dbReference type="Proteomes" id="UP001185755"/>
    </source>
</evidence>
<evidence type="ECO:0000259" key="1">
    <source>
        <dbReference type="Pfam" id="PF01022"/>
    </source>
</evidence>
<name>A0ABU4BDR5_9NOCA</name>
<gene>
    <name evidence="2" type="ORF">R3P96_13395</name>
</gene>
<dbReference type="RefSeq" id="WP_317564738.1">
    <property type="nucleotide sequence ID" value="NZ_JAWLJX010000003.1"/>
</dbReference>
<dbReference type="Proteomes" id="UP001185755">
    <property type="component" value="Unassembled WGS sequence"/>
</dbReference>
<organism evidence="2 3">
    <name type="scientific">Rhodococcoides yunnanense</name>
    <dbReference type="NCBI Taxonomy" id="278209"/>
    <lineage>
        <taxon>Bacteria</taxon>
        <taxon>Bacillati</taxon>
        <taxon>Actinomycetota</taxon>
        <taxon>Actinomycetes</taxon>
        <taxon>Mycobacteriales</taxon>
        <taxon>Nocardiaceae</taxon>
        <taxon>Rhodococcoides</taxon>
    </lineage>
</organism>
<dbReference type="Gene3D" id="1.10.10.10">
    <property type="entry name" value="Winged helix-like DNA-binding domain superfamily/Winged helix DNA-binding domain"/>
    <property type="match status" value="1"/>
</dbReference>
<feature type="domain" description="HTH arsR-type" evidence="1">
    <location>
        <begin position="14"/>
        <end position="53"/>
    </location>
</feature>
<dbReference type="SUPFAM" id="SSF46785">
    <property type="entry name" value="Winged helix' DNA-binding domain"/>
    <property type="match status" value="1"/>
</dbReference>
<dbReference type="Pfam" id="PF01022">
    <property type="entry name" value="HTH_5"/>
    <property type="match status" value="1"/>
</dbReference>
<dbReference type="InterPro" id="IPR036388">
    <property type="entry name" value="WH-like_DNA-bd_sf"/>
</dbReference>
<comment type="caution">
    <text evidence="2">The sequence shown here is derived from an EMBL/GenBank/DDBJ whole genome shotgun (WGS) entry which is preliminary data.</text>
</comment>